<accession>A0ABW1YZA8</accession>
<keyword evidence="1" id="KW-0812">Transmembrane</keyword>
<feature type="transmembrane region" description="Helical" evidence="1">
    <location>
        <begin position="123"/>
        <end position="144"/>
    </location>
</feature>
<proteinExistence type="predicted"/>
<reference evidence="3" key="1">
    <citation type="journal article" date="2019" name="Int. J. Syst. Evol. Microbiol.">
        <title>The Global Catalogue of Microorganisms (GCM) 10K type strain sequencing project: providing services to taxonomists for standard genome sequencing and annotation.</title>
        <authorList>
            <consortium name="The Broad Institute Genomics Platform"/>
            <consortium name="The Broad Institute Genome Sequencing Center for Infectious Disease"/>
            <person name="Wu L."/>
            <person name="Ma J."/>
        </authorList>
    </citation>
    <scope>NUCLEOTIDE SEQUENCE [LARGE SCALE GENOMIC DNA]</scope>
    <source>
        <strain evidence="3">NBRC 111368</strain>
    </source>
</reference>
<dbReference type="InterPro" id="IPR009339">
    <property type="entry name" value="DUF998"/>
</dbReference>
<feature type="transmembrane region" description="Helical" evidence="1">
    <location>
        <begin position="187"/>
        <end position="204"/>
    </location>
</feature>
<evidence type="ECO:0000313" key="2">
    <source>
        <dbReference type="EMBL" id="MFC6642438.1"/>
    </source>
</evidence>
<sequence length="215" mass="23303">MSNDVTAPRQHSAPGFMICLGWVAILGCVIFAVSILIADFVVPNHDWIADTISDLGAGRYEFIVDIGIYAFSAALIACALLCAHVHFGDRWWSIATIGLALLGLIVFLVGARNEYGDRDSDGVVIHVYLVYALGLIMLTVPWLLSKGFADISAFLAKALKVISLLWLVSAPPFFFLPTGIDGIYERYLGLIAMAMVVLLGRFFIQRGKALNGGHG</sequence>
<gene>
    <name evidence="2" type="ORF">ACFQAU_12750</name>
</gene>
<protein>
    <submittedName>
        <fullName evidence="2">DUF998 domain-containing protein</fullName>
    </submittedName>
</protein>
<keyword evidence="1" id="KW-0472">Membrane</keyword>
<dbReference type="EMBL" id="JBHSWA010000001">
    <property type="protein sequence ID" value="MFC6642438.1"/>
    <property type="molecule type" value="Genomic_DNA"/>
</dbReference>
<name>A0ABW1YZA8_9RHOB</name>
<comment type="caution">
    <text evidence="2">The sequence shown here is derived from an EMBL/GenBank/DDBJ whole genome shotgun (WGS) entry which is preliminary data.</text>
</comment>
<feature type="transmembrane region" description="Helical" evidence="1">
    <location>
        <begin position="151"/>
        <end position="175"/>
    </location>
</feature>
<dbReference type="Proteomes" id="UP001596403">
    <property type="component" value="Unassembled WGS sequence"/>
</dbReference>
<organism evidence="2 3">
    <name type="scientific">Sulfitobacter profundi</name>
    <dbReference type="NCBI Taxonomy" id="2679961"/>
    <lineage>
        <taxon>Bacteria</taxon>
        <taxon>Pseudomonadati</taxon>
        <taxon>Pseudomonadota</taxon>
        <taxon>Alphaproteobacteria</taxon>
        <taxon>Rhodobacterales</taxon>
        <taxon>Roseobacteraceae</taxon>
        <taxon>Sulfitobacter</taxon>
    </lineage>
</organism>
<feature type="transmembrane region" description="Helical" evidence="1">
    <location>
        <begin position="62"/>
        <end position="84"/>
    </location>
</feature>
<keyword evidence="1" id="KW-1133">Transmembrane helix</keyword>
<dbReference type="RefSeq" id="WP_162931861.1">
    <property type="nucleotide sequence ID" value="NZ_JBHSWA010000001.1"/>
</dbReference>
<evidence type="ECO:0000313" key="3">
    <source>
        <dbReference type="Proteomes" id="UP001596403"/>
    </source>
</evidence>
<keyword evidence="3" id="KW-1185">Reference proteome</keyword>
<feature type="transmembrane region" description="Helical" evidence="1">
    <location>
        <begin position="20"/>
        <end position="42"/>
    </location>
</feature>
<dbReference type="Pfam" id="PF06197">
    <property type="entry name" value="DUF998"/>
    <property type="match status" value="1"/>
</dbReference>
<feature type="transmembrane region" description="Helical" evidence="1">
    <location>
        <begin position="91"/>
        <end position="111"/>
    </location>
</feature>
<evidence type="ECO:0000256" key="1">
    <source>
        <dbReference type="SAM" id="Phobius"/>
    </source>
</evidence>